<keyword evidence="1" id="KW-0812">Transmembrane</keyword>
<comment type="caution">
    <text evidence="2">The sequence shown here is derived from an EMBL/GenBank/DDBJ whole genome shotgun (WGS) entry which is preliminary data.</text>
</comment>
<evidence type="ECO:0000256" key="1">
    <source>
        <dbReference type="SAM" id="Phobius"/>
    </source>
</evidence>
<accession>A0A1Q4P266</accession>
<feature type="transmembrane region" description="Helical" evidence="1">
    <location>
        <begin position="132"/>
        <end position="151"/>
    </location>
</feature>
<organism evidence="2 3">
    <name type="scientific">Serratia marcescens</name>
    <dbReference type="NCBI Taxonomy" id="615"/>
    <lineage>
        <taxon>Bacteria</taxon>
        <taxon>Pseudomonadati</taxon>
        <taxon>Pseudomonadota</taxon>
        <taxon>Gammaproteobacteria</taxon>
        <taxon>Enterobacterales</taxon>
        <taxon>Yersiniaceae</taxon>
        <taxon>Serratia</taxon>
    </lineage>
</organism>
<evidence type="ECO:0000313" key="3">
    <source>
        <dbReference type="Proteomes" id="UP000185770"/>
    </source>
</evidence>
<proteinExistence type="predicted"/>
<protein>
    <submittedName>
        <fullName evidence="2">Phage tail protein</fullName>
    </submittedName>
</protein>
<sequence>MMAFVNVSVRTVKFHGPMVKLFGGEFKYRAMTVPKAIDAMRNLLPGFERYMLEAHNRGLTFSIFVGKRNVSQDELELTQGTDDIHIVPVVIGSKRAGLFQTILGVALVATAAYFTGGAAIGMGAGFSSAGAWGSASLVGASLALGGVVQMLSPQMGGLRMRQGPENKPSYAFGGPVNTTAQGNPVGVLYGTREIGGAIISAGIYTEDQQ</sequence>
<name>A0A1Q4P266_SERMA</name>
<evidence type="ECO:0000313" key="2">
    <source>
        <dbReference type="EMBL" id="OKB67231.1"/>
    </source>
</evidence>
<dbReference type="AlphaFoldDB" id="A0A1Q4P266"/>
<reference evidence="2 3" key="1">
    <citation type="submission" date="2016-09" db="EMBL/GenBank/DDBJ databases">
        <title>Serratia marcescens MSU-97 and epiphytic antimycotic-producing bacteria.</title>
        <authorList>
            <person name="Matilla M.A."/>
        </authorList>
    </citation>
    <scope>NUCLEOTIDE SEQUENCE [LARGE SCALE GENOMIC DNA]</scope>
    <source>
        <strain evidence="2 3">MSU-97</strain>
    </source>
</reference>
<gene>
    <name evidence="2" type="ORF">BHU62_08450</name>
</gene>
<dbReference type="Proteomes" id="UP000185770">
    <property type="component" value="Unassembled WGS sequence"/>
</dbReference>
<dbReference type="EMBL" id="MJAO01000007">
    <property type="protein sequence ID" value="OKB67231.1"/>
    <property type="molecule type" value="Genomic_DNA"/>
</dbReference>
<keyword evidence="1" id="KW-0472">Membrane</keyword>
<feature type="transmembrane region" description="Helical" evidence="1">
    <location>
        <begin position="102"/>
        <end position="126"/>
    </location>
</feature>
<keyword evidence="1" id="KW-1133">Transmembrane helix</keyword>